<dbReference type="AlphaFoldDB" id="A0A845FH38"/>
<dbReference type="EMBL" id="WMFA01000017">
    <property type="protein sequence ID" value="MYL73058.1"/>
    <property type="molecule type" value="Genomic_DNA"/>
</dbReference>
<dbReference type="GeneID" id="78009266"/>
<dbReference type="OrthoDB" id="2656537at2"/>
<sequence>MTLALKIGRVIAKYGSKAWKAIKSGAAKYYDSLREAWEAGLYAFAKWLANHWYVLEIVKEALEAAGLM</sequence>
<organism evidence="1 2">
    <name type="scientific">Halobacillus litoralis</name>
    <dbReference type="NCBI Taxonomy" id="45668"/>
    <lineage>
        <taxon>Bacteria</taxon>
        <taxon>Bacillati</taxon>
        <taxon>Bacillota</taxon>
        <taxon>Bacilli</taxon>
        <taxon>Bacillales</taxon>
        <taxon>Bacillaceae</taxon>
        <taxon>Halobacillus</taxon>
    </lineage>
</organism>
<proteinExistence type="predicted"/>
<dbReference type="Proteomes" id="UP000450457">
    <property type="component" value="Unassembled WGS sequence"/>
</dbReference>
<dbReference type="RefSeq" id="WP_160916910.1">
    <property type="nucleotide sequence ID" value="NZ_WMFA01000017.1"/>
</dbReference>
<protein>
    <submittedName>
        <fullName evidence="1">Uncharacterized protein</fullName>
    </submittedName>
</protein>
<gene>
    <name evidence="1" type="ORF">GLW00_19775</name>
</gene>
<reference evidence="1 2" key="1">
    <citation type="submission" date="2019-11" db="EMBL/GenBank/DDBJ databases">
        <title>Genome sequences of 17 halophilic strains isolated from different environments.</title>
        <authorList>
            <person name="Furrow R.E."/>
        </authorList>
    </citation>
    <scope>NUCLEOTIDE SEQUENCE [LARGE SCALE GENOMIC DNA]</scope>
    <source>
        <strain evidence="1 2">SL-4</strain>
    </source>
</reference>
<evidence type="ECO:0000313" key="2">
    <source>
        <dbReference type="Proteomes" id="UP000450457"/>
    </source>
</evidence>
<accession>A0A845FH38</accession>
<evidence type="ECO:0000313" key="1">
    <source>
        <dbReference type="EMBL" id="MYL73058.1"/>
    </source>
</evidence>
<name>A0A845FH38_9BACI</name>
<comment type="caution">
    <text evidence="1">The sequence shown here is derived from an EMBL/GenBank/DDBJ whole genome shotgun (WGS) entry which is preliminary data.</text>
</comment>